<evidence type="ECO:0000313" key="1">
    <source>
        <dbReference type="EMBL" id="QOR58882.1"/>
    </source>
</evidence>
<dbReference type="GeneID" id="65129365"/>
<dbReference type="KEGG" id="vg:65129365"/>
<organism evidence="1 2">
    <name type="scientific">uncultured phage cr8_1</name>
    <dbReference type="NCBI Taxonomy" id="2772068"/>
    <lineage>
        <taxon>Viruses</taxon>
        <taxon>Duplodnaviria</taxon>
        <taxon>Heunggongvirae</taxon>
        <taxon>Uroviricota</taxon>
        <taxon>Caudoviricetes</taxon>
        <taxon>Crassvirales</taxon>
        <taxon>Intestiviridae</taxon>
        <taxon>Obtuvirinae</taxon>
        <taxon>Fohxhuevirus</taxon>
        <taxon>Fohxhuevirus gastrointestinalis</taxon>
    </lineage>
</organism>
<accession>A0A7M1RYA4</accession>
<proteinExistence type="predicted"/>
<protein>
    <submittedName>
        <fullName evidence="1">Uncharacterized protein</fullName>
    </submittedName>
</protein>
<sequence>MNNYLAMNICEAIMPIKDDSVNVTIVTNNGNVYNNVEVDDFDTKGVYFSNDKYAPYVAYDKIVEINVRNVPE</sequence>
<reference evidence="1 2" key="1">
    <citation type="submission" date="2020-07" db="EMBL/GenBank/DDBJ databases">
        <title>Taxonomic proposal: Crassvirales, a new order of highly abundant and diverse bacterial viruses.</title>
        <authorList>
            <person name="Shkoporov A.N."/>
            <person name="Stockdale S.R."/>
            <person name="Guerin E."/>
            <person name="Ross R.P."/>
            <person name="Hill C."/>
        </authorList>
    </citation>
    <scope>NUCLEOTIDE SEQUENCE [LARGE SCALE GENOMIC DNA]</scope>
</reference>
<evidence type="ECO:0000313" key="2">
    <source>
        <dbReference type="Proteomes" id="UP000594003"/>
    </source>
</evidence>
<dbReference type="EMBL" id="MT774384">
    <property type="protein sequence ID" value="QOR58882.1"/>
    <property type="molecule type" value="Genomic_DNA"/>
</dbReference>
<keyword evidence="2" id="KW-1185">Reference proteome</keyword>
<name>A0A7M1RYA4_9CAUD</name>
<dbReference type="RefSeq" id="YP_010111040.1">
    <property type="nucleotide sequence ID" value="NC_055877.1"/>
</dbReference>
<dbReference type="Proteomes" id="UP000594003">
    <property type="component" value="Segment"/>
</dbReference>